<dbReference type="RefSeq" id="WP_044429861.1">
    <property type="nucleotide sequence ID" value="NZ_BJYZ01000021.1"/>
</dbReference>
<dbReference type="AlphaFoldDB" id="A0A512DV72"/>
<evidence type="ECO:0000313" key="4">
    <source>
        <dbReference type="Proteomes" id="UP000321523"/>
    </source>
</evidence>
<dbReference type="SUPFAM" id="SSF48452">
    <property type="entry name" value="TPR-like"/>
    <property type="match status" value="2"/>
</dbReference>
<dbReference type="InterPro" id="IPR011990">
    <property type="entry name" value="TPR-like_helical_dom_sf"/>
</dbReference>
<feature type="region of interest" description="Disordered" evidence="1">
    <location>
        <begin position="272"/>
        <end position="311"/>
    </location>
</feature>
<protein>
    <recommendedName>
        <fullName evidence="5">Tetratricopeptide repeat protein</fullName>
    </recommendedName>
</protein>
<comment type="caution">
    <text evidence="3">The sequence shown here is derived from an EMBL/GenBank/DDBJ whole genome shotgun (WGS) entry which is preliminary data.</text>
</comment>
<feature type="compositionally biased region" description="Basic and acidic residues" evidence="1">
    <location>
        <begin position="298"/>
        <end position="311"/>
    </location>
</feature>
<feature type="signal peptide" evidence="2">
    <location>
        <begin position="1"/>
        <end position="25"/>
    </location>
</feature>
<dbReference type="OrthoDB" id="7375477at2"/>
<name>A0A512DV72_9PROT</name>
<feature type="compositionally biased region" description="Basic and acidic residues" evidence="1">
    <location>
        <begin position="276"/>
        <end position="287"/>
    </location>
</feature>
<organism evidence="3 4">
    <name type="scientific">Skermanella aerolata</name>
    <dbReference type="NCBI Taxonomy" id="393310"/>
    <lineage>
        <taxon>Bacteria</taxon>
        <taxon>Pseudomonadati</taxon>
        <taxon>Pseudomonadota</taxon>
        <taxon>Alphaproteobacteria</taxon>
        <taxon>Rhodospirillales</taxon>
        <taxon>Azospirillaceae</taxon>
        <taxon>Skermanella</taxon>
    </lineage>
</organism>
<accession>A0A512DV72</accession>
<sequence>MRPRRGGISAAILCLMLTASGSILSACGGTPEPPPSPEAVQEAEISASLEMARFAFLSGRYDQAIRAYSGSLDRAYARDDVAAIAVAGQELAFSYLRAGKPKEAVQAASRTRDELARRGRPARPALALVEATARYRLKETAVAERLAREVAAAPDDPMAASRATFLLGMIAADRRDVPALTAASDTLSRSGEQPEMKADNLHLSGRLHLIRKDYVQAADAFMAEEALRRASGDEPGVARALALAADSTERNGQKAKAADLWFRSGRSAAQEGDAEAASRLRRAESLARHTGQPALANEARRLRLDLSKDRP</sequence>
<evidence type="ECO:0008006" key="5">
    <source>
        <dbReference type="Google" id="ProtNLM"/>
    </source>
</evidence>
<dbReference type="PROSITE" id="PS51257">
    <property type="entry name" value="PROKAR_LIPOPROTEIN"/>
    <property type="match status" value="1"/>
</dbReference>
<keyword evidence="2" id="KW-0732">Signal</keyword>
<evidence type="ECO:0000256" key="1">
    <source>
        <dbReference type="SAM" id="MobiDB-lite"/>
    </source>
</evidence>
<evidence type="ECO:0000256" key="2">
    <source>
        <dbReference type="SAM" id="SignalP"/>
    </source>
</evidence>
<dbReference type="EMBL" id="BJYZ01000021">
    <property type="protein sequence ID" value="GEO40346.1"/>
    <property type="molecule type" value="Genomic_DNA"/>
</dbReference>
<proteinExistence type="predicted"/>
<gene>
    <name evidence="3" type="ORF">SAE02_44940</name>
</gene>
<feature type="chain" id="PRO_5021794874" description="Tetratricopeptide repeat protein" evidence="2">
    <location>
        <begin position="26"/>
        <end position="311"/>
    </location>
</feature>
<reference evidence="3 4" key="1">
    <citation type="submission" date="2019-07" db="EMBL/GenBank/DDBJ databases">
        <title>Whole genome shotgun sequence of Skermanella aerolata NBRC 106429.</title>
        <authorList>
            <person name="Hosoyama A."/>
            <person name="Uohara A."/>
            <person name="Ohji S."/>
            <person name="Ichikawa N."/>
        </authorList>
    </citation>
    <scope>NUCLEOTIDE SEQUENCE [LARGE SCALE GENOMIC DNA]</scope>
    <source>
        <strain evidence="3 4">NBRC 106429</strain>
    </source>
</reference>
<dbReference type="Gene3D" id="1.25.40.10">
    <property type="entry name" value="Tetratricopeptide repeat domain"/>
    <property type="match status" value="1"/>
</dbReference>
<keyword evidence="4" id="KW-1185">Reference proteome</keyword>
<evidence type="ECO:0000313" key="3">
    <source>
        <dbReference type="EMBL" id="GEO40346.1"/>
    </source>
</evidence>
<dbReference type="Proteomes" id="UP000321523">
    <property type="component" value="Unassembled WGS sequence"/>
</dbReference>